<dbReference type="Proteomes" id="UP000320533">
    <property type="component" value="Chromosome"/>
</dbReference>
<evidence type="ECO:0000259" key="2">
    <source>
        <dbReference type="Pfam" id="PF04773"/>
    </source>
</evidence>
<organism evidence="4 5">
    <name type="scientific">Bacteroides uniformis</name>
    <dbReference type="NCBI Taxonomy" id="820"/>
    <lineage>
        <taxon>Bacteria</taxon>
        <taxon>Pseudomonadati</taxon>
        <taxon>Bacteroidota</taxon>
        <taxon>Bacteroidia</taxon>
        <taxon>Bacteroidales</taxon>
        <taxon>Bacteroidaceae</taxon>
        <taxon>Bacteroides</taxon>
    </lineage>
</organism>
<dbReference type="PANTHER" id="PTHR30273">
    <property type="entry name" value="PERIPLASMIC SIGNAL SENSOR AND SIGMA FACTOR ACTIVATOR FECR-RELATED"/>
    <property type="match status" value="1"/>
</dbReference>
<sequence length="348" mass="40276">MKAYKNIMIMKKSVPWNLIIPKLKQEISADEERQLETWLRSSNNEALFKELQLLWEKIQANVENYTPNTEYYWNELVNRMHASEPKQTEKPAKKRFELKRIYRYAVAACIAVAIGCSFYIGFLNGQPEAMPQLYSNLSGKSKVLLPDGSEVWMHTETSLQYGSQMNKDERIVNVTGEAYFDVAHDADKPFIVQTEGMRIVVHGTKFNVDAFPGSENTLVSLVEGSVSLETETENRFLKPGETATFNRKTLTLKVEKDDVHFASSWANTQLVFRNRSLGDICKLLSKWYRIKIDVDPTLSNKYFYTFTLRSEPLDEILRIMARIQPMKYTFNEENELTISFADTKQKVK</sequence>
<gene>
    <name evidence="4" type="ORF">Bun01g_01110</name>
</gene>
<dbReference type="Gene3D" id="3.55.50.30">
    <property type="match status" value="1"/>
</dbReference>
<evidence type="ECO:0000259" key="3">
    <source>
        <dbReference type="Pfam" id="PF16344"/>
    </source>
</evidence>
<dbReference type="EMBL" id="AP019724">
    <property type="protein sequence ID" value="BBK85741.1"/>
    <property type="molecule type" value="Genomic_DNA"/>
</dbReference>
<keyword evidence="1" id="KW-0472">Membrane</keyword>
<dbReference type="InterPro" id="IPR032508">
    <property type="entry name" value="FecR_C"/>
</dbReference>
<protein>
    <recommendedName>
        <fullName evidence="6">FecR family protein</fullName>
    </recommendedName>
</protein>
<dbReference type="Pfam" id="PF16344">
    <property type="entry name" value="FecR_C"/>
    <property type="match status" value="1"/>
</dbReference>
<dbReference type="PIRSF" id="PIRSF018266">
    <property type="entry name" value="FecR"/>
    <property type="match status" value="1"/>
</dbReference>
<evidence type="ECO:0000313" key="4">
    <source>
        <dbReference type="EMBL" id="BBK85741.1"/>
    </source>
</evidence>
<evidence type="ECO:0008006" key="6">
    <source>
        <dbReference type="Google" id="ProtNLM"/>
    </source>
</evidence>
<reference evidence="4 5" key="1">
    <citation type="submission" date="2019-06" db="EMBL/GenBank/DDBJ databases">
        <title>Complete genome sequence of Bacteroides uniformis NBRC 113350.</title>
        <authorList>
            <person name="Miura T."/>
            <person name="Furukawa M."/>
            <person name="Shimamura M."/>
            <person name="Ohyama Y."/>
            <person name="Yamazoe A."/>
            <person name="Kawasaki H."/>
        </authorList>
    </citation>
    <scope>NUCLEOTIDE SEQUENCE [LARGE SCALE GENOMIC DNA]</scope>
    <source>
        <strain evidence="4 5">NBRC 113350</strain>
    </source>
</reference>
<dbReference type="KEGG" id="bun:Bun01g_01110"/>
<keyword evidence="1" id="KW-0812">Transmembrane</keyword>
<dbReference type="AlphaFoldDB" id="A0A4Y1VDX6"/>
<dbReference type="InterPro" id="IPR012373">
    <property type="entry name" value="Ferrdict_sens_TM"/>
</dbReference>
<keyword evidence="1" id="KW-1133">Transmembrane helix</keyword>
<feature type="domain" description="FecR protein" evidence="2">
    <location>
        <begin position="139"/>
        <end position="226"/>
    </location>
</feature>
<dbReference type="Gene3D" id="2.60.120.1440">
    <property type="match status" value="1"/>
</dbReference>
<dbReference type="PANTHER" id="PTHR30273:SF2">
    <property type="entry name" value="PROTEIN FECR"/>
    <property type="match status" value="1"/>
</dbReference>
<dbReference type="InterPro" id="IPR006860">
    <property type="entry name" value="FecR"/>
</dbReference>
<feature type="transmembrane region" description="Helical" evidence="1">
    <location>
        <begin position="101"/>
        <end position="122"/>
    </location>
</feature>
<accession>A0A4Y1VDX6</accession>
<evidence type="ECO:0000256" key="1">
    <source>
        <dbReference type="SAM" id="Phobius"/>
    </source>
</evidence>
<proteinExistence type="predicted"/>
<evidence type="ECO:0000313" key="5">
    <source>
        <dbReference type="Proteomes" id="UP000320533"/>
    </source>
</evidence>
<dbReference type="GO" id="GO:0016989">
    <property type="term" value="F:sigma factor antagonist activity"/>
    <property type="evidence" value="ECO:0007669"/>
    <property type="project" value="TreeGrafter"/>
</dbReference>
<dbReference type="Pfam" id="PF04773">
    <property type="entry name" value="FecR"/>
    <property type="match status" value="1"/>
</dbReference>
<name>A0A4Y1VDX6_BACUN</name>
<feature type="domain" description="Protein FecR C-terminal" evidence="3">
    <location>
        <begin position="270"/>
        <end position="338"/>
    </location>
</feature>